<accession>A0A0W1RA27</accession>
<dbReference type="PRINTS" id="PR00377">
    <property type="entry name" value="IMPHPHTASES"/>
</dbReference>
<dbReference type="EC" id="3.1.3.11" evidence="2"/>
<dbReference type="GO" id="GO:0042132">
    <property type="term" value="F:fructose 1,6-bisphosphate 1-phosphatase activity"/>
    <property type="evidence" value="ECO:0007669"/>
    <property type="project" value="UniProtKB-EC"/>
</dbReference>
<feature type="binding site" evidence="5">
    <location>
        <position position="220"/>
    </location>
    <ligand>
        <name>Mg(2+)</name>
        <dbReference type="ChEBI" id="CHEBI:18420"/>
        <label>2</label>
    </ligand>
</feature>
<proteinExistence type="inferred from homology"/>
<dbReference type="GO" id="GO:0046872">
    <property type="term" value="F:metal ion binding"/>
    <property type="evidence" value="ECO:0007669"/>
    <property type="project" value="UniProtKB-KW"/>
</dbReference>
<name>A0A0W1RA27_9EURY</name>
<reference evidence="6 7" key="1">
    <citation type="submission" date="2015-12" db="EMBL/GenBank/DDBJ databases">
        <title>Haloprofundus marisrubri gen. nov., sp. nov., an extremely halophilic archaeon isolated from the Discovery deep brine-seawater interface in the Red Sea.</title>
        <authorList>
            <person name="Zhang G."/>
            <person name="Stingl U."/>
            <person name="Rashid M."/>
        </authorList>
    </citation>
    <scope>NUCLEOTIDE SEQUENCE [LARGE SCALE GENOMIC DNA]</scope>
    <source>
        <strain evidence="6 7">SB9</strain>
    </source>
</reference>
<dbReference type="RefSeq" id="WP_058581730.1">
    <property type="nucleotide sequence ID" value="NZ_LOPU01000018.1"/>
</dbReference>
<evidence type="ECO:0000256" key="2">
    <source>
        <dbReference type="ARBA" id="ARBA00013093"/>
    </source>
</evidence>
<organism evidence="6 7">
    <name type="scientific">Haloprofundus marisrubri</name>
    <dbReference type="NCBI Taxonomy" id="1514971"/>
    <lineage>
        <taxon>Archaea</taxon>
        <taxon>Methanobacteriati</taxon>
        <taxon>Methanobacteriota</taxon>
        <taxon>Stenosarchaea group</taxon>
        <taxon>Halobacteria</taxon>
        <taxon>Halobacteriales</taxon>
        <taxon>Haloferacaceae</taxon>
        <taxon>Haloprofundus</taxon>
    </lineage>
</organism>
<feature type="binding site" evidence="5">
    <location>
        <position position="93"/>
    </location>
    <ligand>
        <name>Mg(2+)</name>
        <dbReference type="ChEBI" id="CHEBI:18420"/>
        <label>2</label>
    </ligand>
</feature>
<protein>
    <recommendedName>
        <fullName evidence="2">fructose-bisphosphatase</fullName>
        <ecNumber evidence="2">3.1.3.11</ecNumber>
    </recommendedName>
</protein>
<comment type="similarity">
    <text evidence="4">Belongs to the inositol monophosphatase superfamily. FBPase class 4 family.</text>
</comment>
<evidence type="ECO:0000256" key="3">
    <source>
        <dbReference type="ARBA" id="ARBA00023277"/>
    </source>
</evidence>
<dbReference type="AlphaFoldDB" id="A0A0W1RA27"/>
<gene>
    <name evidence="6" type="ORF">AUR64_12475</name>
</gene>
<keyword evidence="5" id="KW-0479">Metal-binding</keyword>
<keyword evidence="5" id="KW-0460">Magnesium</keyword>
<dbReference type="Pfam" id="PF00459">
    <property type="entry name" value="Inositol_P"/>
    <property type="match status" value="1"/>
</dbReference>
<evidence type="ECO:0000256" key="5">
    <source>
        <dbReference type="PIRSR" id="PIRSR600760-2"/>
    </source>
</evidence>
<dbReference type="STRING" id="1514971.AUR64_12475"/>
<dbReference type="PANTHER" id="PTHR20854:SF4">
    <property type="entry name" value="INOSITOL-1-MONOPHOSPHATASE-RELATED"/>
    <property type="match status" value="1"/>
</dbReference>
<comment type="cofactor">
    <cofactor evidence="5">
        <name>Mg(2+)</name>
        <dbReference type="ChEBI" id="CHEBI:18420"/>
    </cofactor>
</comment>
<dbReference type="GO" id="GO:0006020">
    <property type="term" value="P:inositol metabolic process"/>
    <property type="evidence" value="ECO:0007669"/>
    <property type="project" value="TreeGrafter"/>
</dbReference>
<dbReference type="CDD" id="cd01637">
    <property type="entry name" value="IMPase_like"/>
    <property type="match status" value="1"/>
</dbReference>
<dbReference type="PANTHER" id="PTHR20854">
    <property type="entry name" value="INOSITOL MONOPHOSPHATASE"/>
    <property type="match status" value="1"/>
</dbReference>
<dbReference type="EMBL" id="LOPU01000018">
    <property type="protein sequence ID" value="KTG10377.1"/>
    <property type="molecule type" value="Genomic_DNA"/>
</dbReference>
<comment type="caution">
    <text evidence="6">The sequence shown here is derived from an EMBL/GenBank/DDBJ whole genome shotgun (WGS) entry which is preliminary data.</text>
</comment>
<dbReference type="Gene3D" id="3.30.540.10">
    <property type="entry name" value="Fructose-1,6-Bisphosphatase, subunit A, domain 1"/>
    <property type="match status" value="1"/>
</dbReference>
<feature type="binding site" evidence="5">
    <location>
        <position position="95"/>
    </location>
    <ligand>
        <name>Mg(2+)</name>
        <dbReference type="ChEBI" id="CHEBI:18420"/>
        <label>1</label>
        <note>catalytic</note>
    </ligand>
</feature>
<dbReference type="SUPFAM" id="SSF56655">
    <property type="entry name" value="Carbohydrate phosphatase"/>
    <property type="match status" value="1"/>
</dbReference>
<dbReference type="InterPro" id="IPR000760">
    <property type="entry name" value="Inositol_monophosphatase-like"/>
</dbReference>
<dbReference type="GO" id="GO:0008934">
    <property type="term" value="F:inositol monophosphate 1-phosphatase activity"/>
    <property type="evidence" value="ECO:0007669"/>
    <property type="project" value="TreeGrafter"/>
</dbReference>
<dbReference type="GO" id="GO:0007165">
    <property type="term" value="P:signal transduction"/>
    <property type="evidence" value="ECO:0007669"/>
    <property type="project" value="TreeGrafter"/>
</dbReference>
<sequence length="273" mass="29455">MDDVDDTDDIDARESLLLEVAREGGELALESFRQDLAVETKKGPMDAVTAVDRAVQHRIVERITEQFPEDRIVGEEDDAAKQVPDSGIAWVIDPIDGTNNYVAGDRRWATSVAVVEAGDPRLAVNYLPAMDERYVAASDEATRNGSSIQVSNTAAATEFTIDPVFGLSQVERRALADAAERIVTEFGDLRRVGSGQTTLSMVASGELDAAVSTVELSPWDTIAGAFLVHQAGGTVTDLSGDRWRHDSEGLIASNGVAHDELVDAFDPLEEQEQ</sequence>
<comment type="catalytic activity">
    <reaction evidence="1">
        <text>beta-D-fructose 1,6-bisphosphate + H2O = beta-D-fructose 6-phosphate + phosphate</text>
        <dbReference type="Rhea" id="RHEA:11064"/>
        <dbReference type="ChEBI" id="CHEBI:15377"/>
        <dbReference type="ChEBI" id="CHEBI:32966"/>
        <dbReference type="ChEBI" id="CHEBI:43474"/>
        <dbReference type="ChEBI" id="CHEBI:57634"/>
        <dbReference type="EC" id="3.1.3.11"/>
    </reaction>
</comment>
<keyword evidence="3" id="KW-0119">Carbohydrate metabolism</keyword>
<evidence type="ECO:0000313" key="6">
    <source>
        <dbReference type="EMBL" id="KTG10377.1"/>
    </source>
</evidence>
<evidence type="ECO:0000313" key="7">
    <source>
        <dbReference type="Proteomes" id="UP000054387"/>
    </source>
</evidence>
<evidence type="ECO:0000256" key="1">
    <source>
        <dbReference type="ARBA" id="ARBA00001273"/>
    </source>
</evidence>
<feature type="binding site" evidence="5">
    <location>
        <position position="75"/>
    </location>
    <ligand>
        <name>Mg(2+)</name>
        <dbReference type="ChEBI" id="CHEBI:18420"/>
        <label>1</label>
        <note>catalytic</note>
    </ligand>
</feature>
<keyword evidence="7" id="KW-1185">Reference proteome</keyword>
<dbReference type="Gene3D" id="3.40.190.80">
    <property type="match status" value="1"/>
</dbReference>
<dbReference type="Proteomes" id="UP000054387">
    <property type="component" value="Unassembled WGS sequence"/>
</dbReference>
<dbReference type="OrthoDB" id="58111at2157"/>
<feature type="binding site" evidence="5">
    <location>
        <position position="96"/>
    </location>
    <ligand>
        <name>Mg(2+)</name>
        <dbReference type="ChEBI" id="CHEBI:18420"/>
        <label>1</label>
        <note>catalytic</note>
    </ligand>
</feature>
<evidence type="ECO:0000256" key="4">
    <source>
        <dbReference type="ARBA" id="ARBA00038103"/>
    </source>
</evidence>